<proteinExistence type="predicted"/>
<evidence type="ECO:0000313" key="2">
    <source>
        <dbReference type="EMBL" id="GBP13676.1"/>
    </source>
</evidence>
<comment type="caution">
    <text evidence="2">The sequence shown here is derived from an EMBL/GenBank/DDBJ whole genome shotgun (WGS) entry which is preliminary data.</text>
</comment>
<dbReference type="STRING" id="151549.A0A4C1THK0"/>
<name>A0A4C1THK0_EUMVA</name>
<feature type="compositionally biased region" description="Polar residues" evidence="1">
    <location>
        <begin position="31"/>
        <end position="48"/>
    </location>
</feature>
<feature type="region of interest" description="Disordered" evidence="1">
    <location>
        <begin position="31"/>
        <end position="50"/>
    </location>
</feature>
<gene>
    <name evidence="2" type="ORF">EVAR_71903_1</name>
</gene>
<sequence>MDVSETDISPSACYPSRDISMVLDHHCLLEHTTSPSSQPIDLPQTVQRNSRHRLPETQTAQIEQLMEQRLQNQMQYSTSPIEMTPTSPNGNSLATSDLTFQDACSSPDQLLDDVMNSNERLDITDCCSDNENLEQLGRKVIELIAENRLSMNSTTITSTHNSNSITNNQTIRTTPPL</sequence>
<organism evidence="2 3">
    <name type="scientific">Eumeta variegata</name>
    <name type="common">Bagworm moth</name>
    <name type="synonym">Eumeta japonica</name>
    <dbReference type="NCBI Taxonomy" id="151549"/>
    <lineage>
        <taxon>Eukaryota</taxon>
        <taxon>Metazoa</taxon>
        <taxon>Ecdysozoa</taxon>
        <taxon>Arthropoda</taxon>
        <taxon>Hexapoda</taxon>
        <taxon>Insecta</taxon>
        <taxon>Pterygota</taxon>
        <taxon>Neoptera</taxon>
        <taxon>Endopterygota</taxon>
        <taxon>Lepidoptera</taxon>
        <taxon>Glossata</taxon>
        <taxon>Ditrysia</taxon>
        <taxon>Tineoidea</taxon>
        <taxon>Psychidae</taxon>
        <taxon>Oiketicinae</taxon>
        <taxon>Eumeta</taxon>
    </lineage>
</organism>
<evidence type="ECO:0000313" key="3">
    <source>
        <dbReference type="Proteomes" id="UP000299102"/>
    </source>
</evidence>
<dbReference type="Proteomes" id="UP000299102">
    <property type="component" value="Unassembled WGS sequence"/>
</dbReference>
<dbReference type="EMBL" id="BGZK01005355">
    <property type="protein sequence ID" value="GBP13676.1"/>
    <property type="molecule type" value="Genomic_DNA"/>
</dbReference>
<dbReference type="OrthoDB" id="8123918at2759"/>
<feature type="region of interest" description="Disordered" evidence="1">
    <location>
        <begin position="155"/>
        <end position="177"/>
    </location>
</feature>
<keyword evidence="3" id="KW-1185">Reference proteome</keyword>
<dbReference type="AlphaFoldDB" id="A0A4C1THK0"/>
<protein>
    <submittedName>
        <fullName evidence="2">Uncharacterized protein</fullName>
    </submittedName>
</protein>
<accession>A0A4C1THK0</accession>
<reference evidence="2 3" key="1">
    <citation type="journal article" date="2019" name="Commun. Biol.">
        <title>The bagworm genome reveals a unique fibroin gene that provides high tensile strength.</title>
        <authorList>
            <person name="Kono N."/>
            <person name="Nakamura H."/>
            <person name="Ohtoshi R."/>
            <person name="Tomita M."/>
            <person name="Numata K."/>
            <person name="Arakawa K."/>
        </authorList>
    </citation>
    <scope>NUCLEOTIDE SEQUENCE [LARGE SCALE GENOMIC DNA]</scope>
</reference>
<evidence type="ECO:0000256" key="1">
    <source>
        <dbReference type="SAM" id="MobiDB-lite"/>
    </source>
</evidence>